<dbReference type="Gene3D" id="3.10.580.10">
    <property type="entry name" value="CBS-domain"/>
    <property type="match status" value="1"/>
</dbReference>
<evidence type="ECO:0000313" key="7">
    <source>
        <dbReference type="EMBL" id="MCP1336421.1"/>
    </source>
</evidence>
<dbReference type="Pfam" id="PF00571">
    <property type="entry name" value="CBS"/>
    <property type="match status" value="2"/>
</dbReference>
<dbReference type="FunFam" id="3.10.580.10:FF:000002">
    <property type="entry name" value="Magnesium/cobalt efflux protein CorC"/>
    <property type="match status" value="1"/>
</dbReference>
<evidence type="ECO:0000256" key="3">
    <source>
        <dbReference type="ARBA" id="ARBA00023122"/>
    </source>
</evidence>
<feature type="domain" description="CBS" evidence="6">
    <location>
        <begin position="56"/>
        <end position="115"/>
    </location>
</feature>
<dbReference type="InterPro" id="IPR036318">
    <property type="entry name" value="FAD-bd_PCMH-like_sf"/>
</dbReference>
<dbReference type="InterPro" id="IPR044751">
    <property type="entry name" value="Ion_transp-like_CBS"/>
</dbReference>
<dbReference type="Gene3D" id="3.30.465.10">
    <property type="match status" value="1"/>
</dbReference>
<sequence>MAGFFGRLIGRGGEAGLRESLEDALGEAGDHSLKPEERTMLLNVLALRSMRVDDVMVPRADIVAVEEDANLDEVLALFEEEAHSRMPIYRRTLDHPVGIVHIKDLIPYVRGGGTSSGKPFALNRLRREVLFVPPSMPVVDLLLKMQTTRIHLAIVVDEYGGTDGLVTIEDLVEQIVGEIEDEHDEDEDPMVISRPDGTFEADARTPIEEFEPLVGIDLVPHEKEEDVDTLGGLVFSLAGRVPQRGEVISHEGGLEFEVVDADPRRIKRLVICRTPAEGASGGSVAPADPEARPGAESDGPPVRT</sequence>
<reference evidence="7" key="1">
    <citation type="submission" date="2022-06" db="EMBL/GenBank/DDBJ databases">
        <title>Isolation and Genomics of Futiania mangrovii gen. nov., sp. nov., a Rare and Metabolically-versatile member in the Class Alphaproteobacteria.</title>
        <authorList>
            <person name="Liu L."/>
            <person name="Huang W.-C."/>
            <person name="Pan J."/>
            <person name="Li J."/>
            <person name="Huang Y."/>
            <person name="Du H."/>
            <person name="Liu Y."/>
            <person name="Li M."/>
        </authorList>
    </citation>
    <scope>NUCLEOTIDE SEQUENCE</scope>
    <source>
        <strain evidence="7">FT118</strain>
    </source>
</reference>
<evidence type="ECO:0000313" key="8">
    <source>
        <dbReference type="Proteomes" id="UP001055804"/>
    </source>
</evidence>
<dbReference type="Proteomes" id="UP001055804">
    <property type="component" value="Unassembled WGS sequence"/>
</dbReference>
<dbReference type="PROSITE" id="PS51371">
    <property type="entry name" value="CBS"/>
    <property type="match status" value="2"/>
</dbReference>
<dbReference type="InterPro" id="IPR000644">
    <property type="entry name" value="CBS_dom"/>
</dbReference>
<dbReference type="InterPro" id="IPR046342">
    <property type="entry name" value="CBS_dom_sf"/>
</dbReference>
<evidence type="ECO:0000256" key="4">
    <source>
        <dbReference type="PROSITE-ProRule" id="PRU00703"/>
    </source>
</evidence>
<dbReference type="GO" id="GO:0005886">
    <property type="term" value="C:plasma membrane"/>
    <property type="evidence" value="ECO:0007669"/>
    <property type="project" value="TreeGrafter"/>
</dbReference>
<dbReference type="PANTHER" id="PTHR22777:SF27">
    <property type="entry name" value="MAGNESIUM AND COBALT EFFLUX PROTEIN CORC"/>
    <property type="match status" value="1"/>
</dbReference>
<dbReference type="RefSeq" id="WP_269332380.1">
    <property type="nucleotide sequence ID" value="NZ_JAMZFT010000002.1"/>
</dbReference>
<evidence type="ECO:0000256" key="2">
    <source>
        <dbReference type="ARBA" id="ARBA00022737"/>
    </source>
</evidence>
<dbReference type="Pfam" id="PF03471">
    <property type="entry name" value="CorC_HlyC"/>
    <property type="match status" value="1"/>
</dbReference>
<comment type="similarity">
    <text evidence="1">Belongs to the UPF0053 family. Hemolysin C subfamily.</text>
</comment>
<protein>
    <submittedName>
        <fullName evidence="7">Hemolysin family protein</fullName>
    </submittedName>
</protein>
<dbReference type="AlphaFoldDB" id="A0A9J6PB75"/>
<organism evidence="7 8">
    <name type="scientific">Futiania mangrovi</name>
    <dbReference type="NCBI Taxonomy" id="2959716"/>
    <lineage>
        <taxon>Bacteria</taxon>
        <taxon>Pseudomonadati</taxon>
        <taxon>Pseudomonadota</taxon>
        <taxon>Alphaproteobacteria</taxon>
        <taxon>Futianiales</taxon>
        <taxon>Futianiaceae</taxon>
        <taxon>Futiania</taxon>
    </lineage>
</organism>
<dbReference type="SUPFAM" id="SSF56176">
    <property type="entry name" value="FAD-binding/transporter-associated domain-like"/>
    <property type="match status" value="1"/>
</dbReference>
<evidence type="ECO:0000259" key="6">
    <source>
        <dbReference type="PROSITE" id="PS51371"/>
    </source>
</evidence>
<dbReference type="GO" id="GO:0050660">
    <property type="term" value="F:flavin adenine dinucleotide binding"/>
    <property type="evidence" value="ECO:0007669"/>
    <property type="project" value="InterPro"/>
</dbReference>
<dbReference type="InterPro" id="IPR016169">
    <property type="entry name" value="FAD-bd_PCMH_sub2"/>
</dbReference>
<keyword evidence="2" id="KW-0677">Repeat</keyword>
<dbReference type="SMART" id="SM00116">
    <property type="entry name" value="CBS"/>
    <property type="match status" value="2"/>
</dbReference>
<dbReference type="CDD" id="cd04590">
    <property type="entry name" value="CBS_pair_CorC_HlyC_assoc"/>
    <property type="match status" value="1"/>
</dbReference>
<evidence type="ECO:0000256" key="1">
    <source>
        <dbReference type="ARBA" id="ARBA00006446"/>
    </source>
</evidence>
<dbReference type="SUPFAM" id="SSF54631">
    <property type="entry name" value="CBS-domain pair"/>
    <property type="match status" value="1"/>
</dbReference>
<keyword evidence="3 4" id="KW-0129">CBS domain</keyword>
<comment type="caution">
    <text evidence="7">The sequence shown here is derived from an EMBL/GenBank/DDBJ whole genome shotgun (WGS) entry which is preliminary data.</text>
</comment>
<dbReference type="InterPro" id="IPR005170">
    <property type="entry name" value="Transptr-assoc_dom"/>
</dbReference>
<dbReference type="PANTHER" id="PTHR22777">
    <property type="entry name" value="HEMOLYSIN-RELATED"/>
    <property type="match status" value="1"/>
</dbReference>
<keyword evidence="8" id="KW-1185">Reference proteome</keyword>
<name>A0A9J6PB75_9PROT</name>
<dbReference type="EMBL" id="JAMZFT010000002">
    <property type="protein sequence ID" value="MCP1336421.1"/>
    <property type="molecule type" value="Genomic_DNA"/>
</dbReference>
<feature type="domain" description="CBS" evidence="6">
    <location>
        <begin position="125"/>
        <end position="185"/>
    </location>
</feature>
<dbReference type="SMART" id="SM01091">
    <property type="entry name" value="CorC_HlyC"/>
    <property type="match status" value="1"/>
</dbReference>
<feature type="region of interest" description="Disordered" evidence="5">
    <location>
        <begin position="276"/>
        <end position="304"/>
    </location>
</feature>
<evidence type="ECO:0000256" key="5">
    <source>
        <dbReference type="SAM" id="MobiDB-lite"/>
    </source>
</evidence>
<accession>A0A9J6PB75</accession>
<proteinExistence type="inferred from homology"/>
<gene>
    <name evidence="7" type="ORF">NJQ99_08390</name>
</gene>